<dbReference type="PANTHER" id="PTHR43739">
    <property type="entry name" value="XYLOGLUCANASE (EUROFUNG)"/>
    <property type="match status" value="1"/>
</dbReference>
<dbReference type="InterPro" id="IPR013783">
    <property type="entry name" value="Ig-like_fold"/>
</dbReference>
<name>A0AAP6HEN6_RIEAN</name>
<evidence type="ECO:0008006" key="3">
    <source>
        <dbReference type="Google" id="ProtNLM"/>
    </source>
</evidence>
<evidence type="ECO:0000313" key="2">
    <source>
        <dbReference type="Proteomes" id="UP001284033"/>
    </source>
</evidence>
<dbReference type="AlphaFoldDB" id="A0AAP6HEN6"/>
<dbReference type="InterPro" id="IPR052025">
    <property type="entry name" value="Xyloglucanase_GH74"/>
</dbReference>
<protein>
    <recommendedName>
        <fullName evidence="3">PKD domain-containing protein</fullName>
    </recommendedName>
</protein>
<reference evidence="1" key="1">
    <citation type="submission" date="2023-01" db="EMBL/GenBank/DDBJ databases">
        <title>Genome-based studies on antimicrobial resistance profiles of Riemerella anatipestifer in China, 1994 to 2021.</title>
        <authorList>
            <person name="Yang Z."/>
            <person name="Zhu D."/>
        </authorList>
    </citation>
    <scope>NUCLEOTIDE SEQUENCE</scope>
    <source>
        <strain evidence="1">RCAD1218</strain>
    </source>
</reference>
<dbReference type="InterPro" id="IPR036278">
    <property type="entry name" value="Sialidase_sf"/>
</dbReference>
<dbReference type="SUPFAM" id="SSF49899">
    <property type="entry name" value="Concanavalin A-like lectins/glucanases"/>
    <property type="match status" value="1"/>
</dbReference>
<dbReference type="RefSeq" id="WP_154468954.1">
    <property type="nucleotide sequence ID" value="NZ_CP121210.1"/>
</dbReference>
<sequence length="1194" mass="134606">MFRYLFSIFLCLVGILKAQNDEIPAFYKEMQKNKPNVFVVDSLYDIYRANTSLDFDAETLKEIKKMKASNPNKIQKSPWLSNARQENSPIKKEYRSEYEKEYLEWRREIQPYINEKGYIDYPSTQELNQTFSQRPKTPLLRRVLRSLGIATNSTSSNIYDSSEIPYHATFSGWHYYGPVQLLSNTGQNNVTSQANVRAFAQSPTNPNHTVCAVENGTIYISHDKGKMWHLATKDYDIKNITALSFSASDENIIYAGAGTGLYVSRDGGITWQLLSDFNNLKEYAKIGNNITTIISVSTDGNTMNDNILMATNRGIVKLKQVGSGSSISYQYEVKLPLCITDIIKRPNSNNEFYAVAYDATTNFMYFYKSTDGGETWVKKGVNGNGWYEPATSMLRTWGARLAVTPANDKVVYAYIIANETSRDNGHWGVYRSDDAGETWLLPNPNGPGAGANGYNSSTNINIATFPFQPTGSYTQGFYNCAIIASPTDANTFIVGGLNAYISRDGGQTFKYFGGYWGPNQLHPDMQTFYQQTNTDGSVDTWLSTDGGVNYSTDFFETMNEVRTFGLGGDYWGFDLGEYNTNMGGGMYHNGDSYHVSTYGKGVFKHLGGGESSTGYILSGSDERHFVFSDFQGVIVSPDINTTYTPAYKLDPIPLEPYAGRGIPYYTQRDHNGNMYYFTQTNEEKALGKFNLQVYNYKDNKVYLLKEMTIPTAVPQQYTVSFSNPLYQYLIVNNKLYASTDGGKNWEEKTTPFTNNMNLAVSDSDPKTIYVLRTYAIGNDILKISRDGGNTFQNISNPNTSRNYRHILNVRGTDVIFIFGNNQSKVYYYIDGVWKEYSEDLPFNLNILEPKIQYRTGEFFMATSGSGIWTRKLPDEVLAKMNVIKINIEAPEKMSLLKDYVFQPTNISLYYGKNIVKKQWEFPGATQVNNADTDKPSVIYSKYGKFAVKLTLTDSDGKTYSQTFPEFFTVYPYCACDAPNIMKNLIGNTLVWVDAGKTNEQNQTVTDRATNEVYSLVNASNNNITLEQNPSLYNGQKVLSFKAGESYIDLGNTYEGKTFFVVSKLNPNANNNFNFLLGDSGSADFHSSGTFGSIFSTLYMSDNKRFDTSKSGKTMINGINKNYFTTGFVTNNLAVYGLRVANDNTVARVRYISRDRGQTNRSWRGEIAEVIVFDKLLTDEEMKEVNTYLMQKFGL</sequence>
<dbReference type="InterPro" id="IPR035986">
    <property type="entry name" value="PKD_dom_sf"/>
</dbReference>
<dbReference type="GO" id="GO:0004553">
    <property type="term" value="F:hydrolase activity, hydrolyzing O-glycosyl compounds"/>
    <property type="evidence" value="ECO:0007669"/>
    <property type="project" value="UniProtKB-ARBA"/>
</dbReference>
<dbReference type="EMBL" id="JAQZHK010000001">
    <property type="protein sequence ID" value="MDY3512048.1"/>
    <property type="molecule type" value="Genomic_DNA"/>
</dbReference>
<dbReference type="SUPFAM" id="SSF49299">
    <property type="entry name" value="PKD domain"/>
    <property type="match status" value="1"/>
</dbReference>
<dbReference type="PANTHER" id="PTHR43739:SF5">
    <property type="entry name" value="EXO-ALPHA-SIALIDASE"/>
    <property type="match status" value="1"/>
</dbReference>
<dbReference type="Gene3D" id="2.130.10.10">
    <property type="entry name" value="YVTN repeat-like/Quinoprotein amine dehydrogenase"/>
    <property type="match status" value="3"/>
</dbReference>
<gene>
    <name evidence="1" type="ORF">PG303_02315</name>
</gene>
<comment type="caution">
    <text evidence="1">The sequence shown here is derived from an EMBL/GenBank/DDBJ whole genome shotgun (WGS) entry which is preliminary data.</text>
</comment>
<dbReference type="Gene3D" id="2.60.40.10">
    <property type="entry name" value="Immunoglobulins"/>
    <property type="match status" value="1"/>
</dbReference>
<dbReference type="Pfam" id="PF02012">
    <property type="entry name" value="BNR"/>
    <property type="match status" value="1"/>
</dbReference>
<accession>A0AAP6HEN6</accession>
<dbReference type="CDD" id="cd15482">
    <property type="entry name" value="Sialidase_non-viral"/>
    <property type="match status" value="1"/>
</dbReference>
<dbReference type="GO" id="GO:0010411">
    <property type="term" value="P:xyloglucan metabolic process"/>
    <property type="evidence" value="ECO:0007669"/>
    <property type="project" value="TreeGrafter"/>
</dbReference>
<dbReference type="InterPro" id="IPR002860">
    <property type="entry name" value="BNR_rpt"/>
</dbReference>
<dbReference type="InterPro" id="IPR013320">
    <property type="entry name" value="ConA-like_dom_sf"/>
</dbReference>
<evidence type="ECO:0000313" key="1">
    <source>
        <dbReference type="EMBL" id="MDY3512048.1"/>
    </source>
</evidence>
<dbReference type="Proteomes" id="UP001284033">
    <property type="component" value="Unassembled WGS sequence"/>
</dbReference>
<proteinExistence type="predicted"/>
<organism evidence="1 2">
    <name type="scientific">Riemerella anatipestifer</name>
    <name type="common">Moraxella anatipestifer</name>
    <dbReference type="NCBI Taxonomy" id="34085"/>
    <lineage>
        <taxon>Bacteria</taxon>
        <taxon>Pseudomonadati</taxon>
        <taxon>Bacteroidota</taxon>
        <taxon>Flavobacteriia</taxon>
        <taxon>Flavobacteriales</taxon>
        <taxon>Weeksellaceae</taxon>
        <taxon>Riemerella</taxon>
    </lineage>
</organism>
<dbReference type="InterPro" id="IPR015943">
    <property type="entry name" value="WD40/YVTN_repeat-like_dom_sf"/>
</dbReference>
<dbReference type="SUPFAM" id="SSF50939">
    <property type="entry name" value="Sialidases"/>
    <property type="match status" value="1"/>
</dbReference>
<dbReference type="SUPFAM" id="SSF110296">
    <property type="entry name" value="Oligoxyloglucan reducing end-specific cellobiohydrolase"/>
    <property type="match status" value="1"/>
</dbReference>